<dbReference type="EMBL" id="CAJHNH020002360">
    <property type="protein sequence ID" value="CAG5126435.1"/>
    <property type="molecule type" value="Genomic_DNA"/>
</dbReference>
<proteinExistence type="predicted"/>
<keyword evidence="2" id="KW-1185">Reference proteome</keyword>
<comment type="caution">
    <text evidence="1">The sequence shown here is derived from an EMBL/GenBank/DDBJ whole genome shotgun (WGS) entry which is preliminary data.</text>
</comment>
<sequence>VDGIGVGGGGDENFIVQQNHVEDISCTFFPDNRTPAPELIFCCVVQRGNF</sequence>
<reference evidence="1" key="1">
    <citation type="submission" date="2021-04" db="EMBL/GenBank/DDBJ databases">
        <authorList>
            <consortium name="Molecular Ecology Group"/>
        </authorList>
    </citation>
    <scope>NUCLEOTIDE SEQUENCE</scope>
</reference>
<name>A0A8S3ZF14_9EUPU</name>
<accession>A0A8S3ZF14</accession>
<evidence type="ECO:0000313" key="2">
    <source>
        <dbReference type="Proteomes" id="UP000678393"/>
    </source>
</evidence>
<evidence type="ECO:0000313" key="1">
    <source>
        <dbReference type="EMBL" id="CAG5126435.1"/>
    </source>
</evidence>
<feature type="non-terminal residue" evidence="1">
    <location>
        <position position="50"/>
    </location>
</feature>
<protein>
    <submittedName>
        <fullName evidence="1">Uncharacterized protein</fullName>
    </submittedName>
</protein>
<organism evidence="1 2">
    <name type="scientific">Candidula unifasciata</name>
    <dbReference type="NCBI Taxonomy" id="100452"/>
    <lineage>
        <taxon>Eukaryota</taxon>
        <taxon>Metazoa</taxon>
        <taxon>Spiralia</taxon>
        <taxon>Lophotrochozoa</taxon>
        <taxon>Mollusca</taxon>
        <taxon>Gastropoda</taxon>
        <taxon>Heterobranchia</taxon>
        <taxon>Euthyneura</taxon>
        <taxon>Panpulmonata</taxon>
        <taxon>Eupulmonata</taxon>
        <taxon>Stylommatophora</taxon>
        <taxon>Helicina</taxon>
        <taxon>Helicoidea</taxon>
        <taxon>Geomitridae</taxon>
        <taxon>Candidula</taxon>
    </lineage>
</organism>
<dbReference type="AlphaFoldDB" id="A0A8S3ZF14"/>
<feature type="non-terminal residue" evidence="1">
    <location>
        <position position="1"/>
    </location>
</feature>
<dbReference type="Proteomes" id="UP000678393">
    <property type="component" value="Unassembled WGS sequence"/>
</dbReference>
<gene>
    <name evidence="1" type="ORF">CUNI_LOCUS11993</name>
</gene>